<evidence type="ECO:0000313" key="13">
    <source>
        <dbReference type="Proteomes" id="UP001652626"/>
    </source>
</evidence>
<feature type="transmembrane region" description="Helical" evidence="12">
    <location>
        <begin position="256"/>
        <end position="279"/>
    </location>
</feature>
<feature type="transmembrane region" description="Helical" evidence="12">
    <location>
        <begin position="69"/>
        <end position="88"/>
    </location>
</feature>
<reference evidence="13" key="1">
    <citation type="submission" date="2025-05" db="UniProtKB">
        <authorList>
            <consortium name="RefSeq"/>
        </authorList>
    </citation>
    <scope>NUCLEOTIDE SEQUENCE [LARGE SCALE GENOMIC DNA]</scope>
</reference>
<evidence type="ECO:0000256" key="2">
    <source>
        <dbReference type="ARBA" id="ARBA00022606"/>
    </source>
</evidence>
<keyword evidence="6 12" id="KW-0472">Membrane</keyword>
<comment type="similarity">
    <text evidence="10">Belongs to the insect chemoreceptor superfamily. Heteromeric odorant receptor channel (TC 1.A.69) family. Or2a subfamily.</text>
</comment>
<dbReference type="PANTHER" id="PTHR21137:SF37">
    <property type="entry name" value="ODORANT RECEPTOR 46A, ISOFORM B-RELATED"/>
    <property type="match status" value="1"/>
</dbReference>
<dbReference type="GeneID" id="113399774"/>
<comment type="subunit">
    <text evidence="11">Interacts with Orco. Complexes exist early in the endomembrane system in olfactory sensory neurons (OSNs), coupling these complexes to the conserved ciliary trafficking pathway.</text>
</comment>
<dbReference type="RefSeq" id="XP_064071494.1">
    <property type="nucleotide sequence ID" value="XM_064215424.1"/>
</dbReference>
<evidence type="ECO:0000313" key="14">
    <source>
        <dbReference type="RefSeq" id="XP_064071494.1"/>
    </source>
</evidence>
<feature type="transmembrane region" description="Helical" evidence="12">
    <location>
        <begin position="285"/>
        <end position="308"/>
    </location>
</feature>
<keyword evidence="13" id="KW-1185">Reference proteome</keyword>
<feature type="transmembrane region" description="Helical" evidence="12">
    <location>
        <begin position="38"/>
        <end position="57"/>
    </location>
</feature>
<feature type="transmembrane region" description="Helical" evidence="12">
    <location>
        <begin position="357"/>
        <end position="379"/>
    </location>
</feature>
<evidence type="ECO:0000256" key="9">
    <source>
        <dbReference type="ARBA" id="ARBA00037764"/>
    </source>
</evidence>
<keyword evidence="3 12" id="KW-0812">Transmembrane</keyword>
<evidence type="ECO:0000256" key="3">
    <source>
        <dbReference type="ARBA" id="ARBA00022692"/>
    </source>
</evidence>
<keyword evidence="8 12" id="KW-0807">Transducer</keyword>
<organism evidence="13 14">
    <name type="scientific">Vanessa tameamea</name>
    <name type="common">Kamehameha butterfly</name>
    <dbReference type="NCBI Taxonomy" id="334116"/>
    <lineage>
        <taxon>Eukaryota</taxon>
        <taxon>Metazoa</taxon>
        <taxon>Ecdysozoa</taxon>
        <taxon>Arthropoda</taxon>
        <taxon>Hexapoda</taxon>
        <taxon>Insecta</taxon>
        <taxon>Pterygota</taxon>
        <taxon>Neoptera</taxon>
        <taxon>Endopterygota</taxon>
        <taxon>Lepidoptera</taxon>
        <taxon>Glossata</taxon>
        <taxon>Ditrysia</taxon>
        <taxon>Papilionoidea</taxon>
        <taxon>Nymphalidae</taxon>
        <taxon>Nymphalinae</taxon>
        <taxon>Vanessa</taxon>
    </lineage>
</organism>
<reference evidence="14" key="2">
    <citation type="submission" date="2025-08" db="UniProtKB">
        <authorList>
            <consortium name="RefSeq"/>
        </authorList>
    </citation>
    <scope>IDENTIFICATION</scope>
    <source>
        <tissue evidence="14">Whole body</tissue>
    </source>
</reference>
<dbReference type="Proteomes" id="UP001652626">
    <property type="component" value="Chromosome 2"/>
</dbReference>
<evidence type="ECO:0000256" key="7">
    <source>
        <dbReference type="ARBA" id="ARBA00023170"/>
    </source>
</evidence>
<feature type="transmembrane region" description="Helical" evidence="12">
    <location>
        <begin position="189"/>
        <end position="208"/>
    </location>
</feature>
<evidence type="ECO:0000256" key="1">
    <source>
        <dbReference type="ARBA" id="ARBA00004141"/>
    </source>
</evidence>
<dbReference type="Pfam" id="PF02949">
    <property type="entry name" value="7tm_6"/>
    <property type="match status" value="1"/>
</dbReference>
<keyword evidence="2 12" id="KW-0716">Sensory transduction</keyword>
<keyword evidence="7 12" id="KW-0675">Receptor</keyword>
<dbReference type="PANTHER" id="PTHR21137">
    <property type="entry name" value="ODORANT RECEPTOR"/>
    <property type="match status" value="1"/>
</dbReference>
<keyword evidence="4 12" id="KW-0552">Olfaction</keyword>
<evidence type="ECO:0000256" key="10">
    <source>
        <dbReference type="ARBA" id="ARBA00037946"/>
    </source>
</evidence>
<comment type="subcellular location">
    <subcellularLocation>
        <location evidence="12">Cell membrane</location>
        <topology evidence="12">Multi-pass membrane protein</topology>
    </subcellularLocation>
    <subcellularLocation>
        <location evidence="1">Membrane</location>
        <topology evidence="1">Multi-pass membrane protein</topology>
    </subcellularLocation>
</comment>
<evidence type="ECO:0000256" key="11">
    <source>
        <dbReference type="ARBA" id="ARBA00038679"/>
    </source>
</evidence>
<keyword evidence="5 12" id="KW-1133">Transmembrane helix</keyword>
<gene>
    <name evidence="14" type="primary">LOC113399774</name>
</gene>
<name>A0ABM4AJK7_VANTA</name>
<evidence type="ECO:0000256" key="8">
    <source>
        <dbReference type="ARBA" id="ARBA00023224"/>
    </source>
</evidence>
<proteinExistence type="inferred from homology"/>
<evidence type="ECO:0000256" key="6">
    <source>
        <dbReference type="ARBA" id="ARBA00023136"/>
    </source>
</evidence>
<accession>A0ABM4AJK7</accession>
<sequence>MPLVKQTDCFIRNMKYWKFLGIYPLEIKWKFYNWYSKIFVFAFIILYDGLSTLNFYFLERNLDHFIEEMIFYFTELAVMSKVLTFMIMKEKIEEILKTLDSETFQSINETETVFIKNAMNFNVKYWKIVALVSYFSNFVHVSSPFIAHLFLPVPLVLPVSSYSFLSENFTETFIYPIYFYQSIGIHINMLYNVNIDTFFLGLMILVIAQLEILEQKLMTVTNKYDSNVSISMNTHLNKSIIHFDKVAKFCDLIENVFSITLFVQFSMASCIICVCLFRFTLPSPFQYYMFLATYMFVMMIQIMVPCWFGTRIITKSRLLSEAIYICDWTPRCRRFKSSIRVFVERANRPLSITGWKMFPLSLSTFTSIMNSAYSFFTLLRYMQTRES</sequence>
<protein>
    <recommendedName>
        <fullName evidence="12">Odorant receptor</fullName>
    </recommendedName>
</protein>
<comment type="caution">
    <text evidence="12">Lacks conserved residue(s) required for the propagation of feature annotation.</text>
</comment>
<evidence type="ECO:0000256" key="4">
    <source>
        <dbReference type="ARBA" id="ARBA00022725"/>
    </source>
</evidence>
<evidence type="ECO:0000256" key="12">
    <source>
        <dbReference type="RuleBase" id="RU351113"/>
    </source>
</evidence>
<comment type="function">
    <text evidence="9">Odorant receptor which mediates acceptance or avoidance behavior, depending on its substrates. The odorant receptor repertoire encodes a large collection of odor stimuli that vary widely in identity, intensity, and duration. May form a complex with Orco to form odorant-sensing units, providing sensitive and prolonged odorant signaling and calcium permeability.</text>
</comment>
<dbReference type="InterPro" id="IPR004117">
    <property type="entry name" value="7tm6_olfct_rcpt"/>
</dbReference>
<evidence type="ECO:0000256" key="5">
    <source>
        <dbReference type="ARBA" id="ARBA00022989"/>
    </source>
</evidence>